<proteinExistence type="predicted"/>
<dbReference type="EnsemblFungi" id="PTTG_30995-t43_1">
    <property type="protein sequence ID" value="PTTG_30995-t43_1-p1"/>
    <property type="gene ID" value="PTTG_30995"/>
</dbReference>
<dbReference type="Proteomes" id="UP000005240">
    <property type="component" value="Unassembled WGS sequence"/>
</dbReference>
<reference evidence="3" key="4">
    <citation type="submission" date="2025-05" db="UniProtKB">
        <authorList>
            <consortium name="EnsemblFungi"/>
        </authorList>
    </citation>
    <scope>IDENTIFICATION</scope>
    <source>
        <strain evidence="3">isolate 1-1 / race 1 (BBBD)</strain>
    </source>
</reference>
<organism evidence="2">
    <name type="scientific">Puccinia triticina (isolate 1-1 / race 1 (BBBD))</name>
    <name type="common">Brown leaf rust fungus</name>
    <dbReference type="NCBI Taxonomy" id="630390"/>
    <lineage>
        <taxon>Eukaryota</taxon>
        <taxon>Fungi</taxon>
        <taxon>Dikarya</taxon>
        <taxon>Basidiomycota</taxon>
        <taxon>Pucciniomycotina</taxon>
        <taxon>Pucciniomycetes</taxon>
        <taxon>Pucciniales</taxon>
        <taxon>Pucciniaceae</taxon>
        <taxon>Puccinia</taxon>
    </lineage>
</organism>
<keyword evidence="4" id="KW-1185">Reference proteome</keyword>
<name>A0A180FZ59_PUCT1</name>
<evidence type="ECO:0000313" key="2">
    <source>
        <dbReference type="EMBL" id="OAV84863.1"/>
    </source>
</evidence>
<gene>
    <name evidence="2" type="ORF">PTTG_30995</name>
</gene>
<evidence type="ECO:0000256" key="1">
    <source>
        <dbReference type="SAM" id="MobiDB-lite"/>
    </source>
</evidence>
<feature type="non-terminal residue" evidence="2">
    <location>
        <position position="1"/>
    </location>
</feature>
<evidence type="ECO:0000313" key="3">
    <source>
        <dbReference type="EnsemblFungi" id="PTTG_30995-t43_1-p1"/>
    </source>
</evidence>
<dbReference type="VEuPathDB" id="FungiDB:PTTG_30995"/>
<protein>
    <submittedName>
        <fullName evidence="2 3">Uncharacterized protein</fullName>
    </submittedName>
</protein>
<sequence length="118" mass="13276">SDEASDEDIGSDDDDQDLDVLAAHAVINNHFENLDSDMINSSDQDADESDSGASEQSDIPVPPLNETRDSSPDVQPYQTYPGSPRGFPRYNYAEFTVETLVDPRLRYNPFRLFPRHQL</sequence>
<reference evidence="3 4" key="3">
    <citation type="journal article" date="2017" name="G3 (Bethesda)">
        <title>Comparative analysis highlights variable genome content of wheat rusts and divergence of the mating loci.</title>
        <authorList>
            <person name="Cuomo C.A."/>
            <person name="Bakkeren G."/>
            <person name="Khalil H.B."/>
            <person name="Panwar V."/>
            <person name="Joly D."/>
            <person name="Linning R."/>
            <person name="Sakthikumar S."/>
            <person name="Song X."/>
            <person name="Adiconis X."/>
            <person name="Fan L."/>
            <person name="Goldberg J.M."/>
            <person name="Levin J.Z."/>
            <person name="Young S."/>
            <person name="Zeng Q."/>
            <person name="Anikster Y."/>
            <person name="Bruce M."/>
            <person name="Wang M."/>
            <person name="Yin C."/>
            <person name="McCallum B."/>
            <person name="Szabo L.J."/>
            <person name="Hulbert S."/>
            <person name="Chen X."/>
            <person name="Fellers J.P."/>
        </authorList>
    </citation>
    <scope>NUCLEOTIDE SEQUENCE</scope>
    <source>
        <strain evidence="3">isolate 1-1 / race 1 (BBBD)</strain>
        <strain evidence="4">Isolate 1-1 / race 1 (BBBD)</strain>
    </source>
</reference>
<feature type="compositionally biased region" description="Polar residues" evidence="1">
    <location>
        <begin position="72"/>
        <end position="81"/>
    </location>
</feature>
<reference evidence="2" key="2">
    <citation type="submission" date="2016-05" db="EMBL/GenBank/DDBJ databases">
        <title>Comparative analysis highlights variable genome content of wheat rusts and divergence of the mating loci.</title>
        <authorList>
            <person name="Cuomo C.A."/>
            <person name="Bakkeren G."/>
            <person name="Szabo L."/>
            <person name="Khalil H."/>
            <person name="Joly D."/>
            <person name="Goldberg J."/>
            <person name="Young S."/>
            <person name="Zeng Q."/>
            <person name="Fellers J."/>
        </authorList>
    </citation>
    <scope>NUCLEOTIDE SEQUENCE [LARGE SCALE GENOMIC DNA]</scope>
    <source>
        <strain evidence="2">1-1 BBBD Race 1</strain>
    </source>
</reference>
<dbReference type="AlphaFoldDB" id="A0A180FZ59"/>
<reference evidence="2" key="1">
    <citation type="submission" date="2009-11" db="EMBL/GenBank/DDBJ databases">
        <authorList>
            <consortium name="The Broad Institute Genome Sequencing Platform"/>
            <person name="Ward D."/>
            <person name="Feldgarden M."/>
            <person name="Earl A."/>
            <person name="Young S.K."/>
            <person name="Zeng Q."/>
            <person name="Koehrsen M."/>
            <person name="Alvarado L."/>
            <person name="Berlin A."/>
            <person name="Bochicchio J."/>
            <person name="Borenstein D."/>
            <person name="Chapman S.B."/>
            <person name="Chen Z."/>
            <person name="Engels R."/>
            <person name="Freedman E."/>
            <person name="Gellesch M."/>
            <person name="Goldberg J."/>
            <person name="Griggs A."/>
            <person name="Gujja S."/>
            <person name="Heilman E."/>
            <person name="Heiman D."/>
            <person name="Hepburn T."/>
            <person name="Howarth C."/>
            <person name="Jen D."/>
            <person name="Larson L."/>
            <person name="Lewis B."/>
            <person name="Mehta T."/>
            <person name="Park D."/>
            <person name="Pearson M."/>
            <person name="Roberts A."/>
            <person name="Saif S."/>
            <person name="Shea T."/>
            <person name="Shenoy N."/>
            <person name="Sisk P."/>
            <person name="Stolte C."/>
            <person name="Sykes S."/>
            <person name="Thomson T."/>
            <person name="Walk T."/>
            <person name="White J."/>
            <person name="Yandava C."/>
            <person name="Izard J."/>
            <person name="Baranova O.V."/>
            <person name="Blanton J.M."/>
            <person name="Tanner A.C."/>
            <person name="Dewhirst F.E."/>
            <person name="Haas B."/>
            <person name="Nusbaum C."/>
            <person name="Birren B."/>
        </authorList>
    </citation>
    <scope>NUCLEOTIDE SEQUENCE [LARGE SCALE GENOMIC DNA]</scope>
    <source>
        <strain evidence="2">1-1 BBBD Race 1</strain>
    </source>
</reference>
<accession>A0A180FZ59</accession>
<evidence type="ECO:0000313" key="4">
    <source>
        <dbReference type="Proteomes" id="UP000005240"/>
    </source>
</evidence>
<feature type="region of interest" description="Disordered" evidence="1">
    <location>
        <begin position="32"/>
        <end position="89"/>
    </location>
</feature>
<dbReference type="EMBL" id="ADAS02010526">
    <property type="protein sequence ID" value="OAV84863.1"/>
    <property type="molecule type" value="Genomic_DNA"/>
</dbReference>
<feature type="non-terminal residue" evidence="2">
    <location>
        <position position="118"/>
    </location>
</feature>